<dbReference type="EMBL" id="AJWK01004932">
    <property type="status" value="NOT_ANNOTATED_CDS"/>
    <property type="molecule type" value="Genomic_DNA"/>
</dbReference>
<comment type="subcellular location">
    <subcellularLocation>
        <location evidence="2">Cell junction</location>
    </subcellularLocation>
    <subcellularLocation>
        <location evidence="1">Cytoplasm</location>
        <location evidence="1">Cytoskeleton</location>
    </subcellularLocation>
</comment>
<dbReference type="InterPro" id="IPR019748">
    <property type="entry name" value="FERM_central"/>
</dbReference>
<dbReference type="PROSITE" id="PS50057">
    <property type="entry name" value="FERM_3"/>
    <property type="match status" value="1"/>
</dbReference>
<dbReference type="PANTHER" id="PTHR45706:SF1">
    <property type="entry name" value="PEZ, ISOFORM A"/>
    <property type="match status" value="1"/>
</dbReference>
<dbReference type="EnsemblMetazoa" id="LLOJ001398-RA">
    <property type="protein sequence ID" value="LLOJ001398-PA"/>
    <property type="gene ID" value="LLOJ001398"/>
</dbReference>
<dbReference type="GO" id="GO:0004725">
    <property type="term" value="F:protein tyrosine phosphatase activity"/>
    <property type="evidence" value="ECO:0007669"/>
    <property type="project" value="UniProtKB-EC"/>
</dbReference>
<keyword evidence="8" id="KW-0965">Cell junction</keyword>
<evidence type="ECO:0000256" key="8">
    <source>
        <dbReference type="ARBA" id="ARBA00022949"/>
    </source>
</evidence>
<dbReference type="InterPro" id="IPR041782">
    <property type="entry name" value="PTPN14/21_FERM_C"/>
</dbReference>
<evidence type="ECO:0000256" key="9">
    <source>
        <dbReference type="ARBA" id="ARBA00023212"/>
    </source>
</evidence>
<keyword evidence="16" id="KW-1185">Reference proteome</keyword>
<comment type="similarity">
    <text evidence="3">Belongs to the protein-tyrosine phosphatase family. Non-receptor class subfamily.</text>
</comment>
<dbReference type="GO" id="GO:0005856">
    <property type="term" value="C:cytoskeleton"/>
    <property type="evidence" value="ECO:0007669"/>
    <property type="project" value="UniProtKB-SubCell"/>
</dbReference>
<evidence type="ECO:0000259" key="11">
    <source>
        <dbReference type="PROSITE" id="PS50055"/>
    </source>
</evidence>
<keyword evidence="5" id="KW-0963">Cytoplasm</keyword>
<dbReference type="CDD" id="cd17099">
    <property type="entry name" value="FERM_F1_PTPN14_like"/>
    <property type="match status" value="1"/>
</dbReference>
<dbReference type="EMBL" id="AJWK01004933">
    <property type="status" value="NOT_ANNOTATED_CDS"/>
    <property type="molecule type" value="Genomic_DNA"/>
</dbReference>
<dbReference type="EC" id="3.1.3.48" evidence="4"/>
<dbReference type="EMBL" id="AJWK01004930">
    <property type="status" value="NOT_ANNOTATED_CDS"/>
    <property type="molecule type" value="Genomic_DNA"/>
</dbReference>
<dbReference type="PRINTS" id="PR00700">
    <property type="entry name" value="PRTYPHPHTASE"/>
</dbReference>
<dbReference type="InterPro" id="IPR029071">
    <property type="entry name" value="Ubiquitin-like_domsf"/>
</dbReference>
<evidence type="ECO:0000256" key="4">
    <source>
        <dbReference type="ARBA" id="ARBA00013064"/>
    </source>
</evidence>
<dbReference type="EMBL" id="AJWK01004931">
    <property type="status" value="NOT_ANNOTATED_CDS"/>
    <property type="molecule type" value="Genomic_DNA"/>
</dbReference>
<dbReference type="GO" id="GO:0071944">
    <property type="term" value="C:cell periphery"/>
    <property type="evidence" value="ECO:0007669"/>
    <property type="project" value="UniProtKB-ARBA"/>
</dbReference>
<feature type="compositionally biased region" description="Polar residues" evidence="10">
    <location>
        <begin position="786"/>
        <end position="811"/>
    </location>
</feature>
<dbReference type="Proteomes" id="UP000092461">
    <property type="component" value="Unassembled WGS sequence"/>
</dbReference>
<feature type="domain" description="Tyrosine-protein phosphatase" evidence="11">
    <location>
        <begin position="946"/>
        <end position="1208"/>
    </location>
</feature>
<dbReference type="SMART" id="SM00295">
    <property type="entry name" value="B41"/>
    <property type="match status" value="1"/>
</dbReference>
<evidence type="ECO:0000256" key="7">
    <source>
        <dbReference type="ARBA" id="ARBA00022912"/>
    </source>
</evidence>
<sequence>MPFKLKLKKRSRHYNVTSKNLFVISVEHLLDSSACVDCTLDSESTGKECLANVCQRLSINQPEFFGLRYIMKENTTESRWIDLERPLNRQLEKYASSQKLSLRVMYYVECGVSMIRDDTTRYYYFLQVKSDIVEGRIHCDPQQAVLLAIYARQAESDIHQKEKHTIDYLKTMLPFPKRLIEEGLSEKLTEEVLQQNSERNNLTQSAAEELYILTCQQLEGYGQERFPAKDDAGNEVFLVLSVWGITVVGVNQAKVYRWRDITNVVNLKKNFSIECTVPENSVGFTMPDGEMGRYFWRLCVLQHLFYASNEKNMISGAPNSSSGAMNMNVFQQARGESVMDSRENLLIEQAASNWRASDQQLSGGKWQSSSDFVVNNMPPLTTSQQTIDSSWAASTQQMPSTQNSSNWGLAPPFAGSNASLSNRAQSSSCLDLTNNNTNGLAVPQERQDDKLAAYRQLLPTYRQAPDYETAIQQKYRPNSSEMPSGLLSDGHAAVPLYSGSQPDVHRAALTADMIFGAQLQQHYPDVTQTTNPMYNAAGHLVDSTGVYGMDSMTQRFRMMKLNKPPPPYSANRFSSTSTPDLALASHRALMGYRGAYVSGSSPDLVSSRTFLTNPYNQATYMKSHAAVINPGYYHMAGGGGTVRLRHSQSYLPHGTYENLNYIEANGVTKPPPPPQMQSNNIYYCLQQHDVEQLLQNGTKQLLHSTPSLAHQMNGGGSVEPIYENVPLPWHKDAAATPVRERASSVTSGVKQQVDNTPTVDAILNSRERSYVDVADAHKMDHLPLTKTASNPISSASGVYTNSPHVETTTSRINHDHSGSKRIPESAESSPKASLNRSHSTNLLDSSQSSNYTVATTDSGISAGSKEKRKKRWGILSRSKNSLSDKQKSATLGREKSKSKNTLSKDEEDNIKHRWSTGLPRLQPLSANISKEKLCQILEDKLNDEELFIEFERIPKRKDNAKYEVALHEENKMKNLDPNFLPHDDNRVRLVPSMNNRMGYVNASHVTATVGSKQRFYIVAQSPFDTATADIFWKCVWEADVYLLVQLSAEIQYVPSCSDKCLEYGQYQVWREFSQETDRCITSKLRIYHTQSKRYRSVWHIYYSDWNELNTPKSVGHFLDFLEELNSVRMASVNEIPPGHNTNPPVLIHCSEGGGRSGVTLAADLLLFTLDHNQDLDIPRVVGQMRHQRDNIVPSLIQYKFIYAVLIHYLKRTRLI</sequence>
<dbReference type="InterPro" id="IPR029021">
    <property type="entry name" value="Prot-tyrosine_phosphatase-like"/>
</dbReference>
<dbReference type="Gene3D" id="1.20.80.10">
    <property type="match status" value="1"/>
</dbReference>
<name>A0A1B0CB99_LUTLO</name>
<evidence type="ECO:0000256" key="1">
    <source>
        <dbReference type="ARBA" id="ARBA00004245"/>
    </source>
</evidence>
<dbReference type="Gene3D" id="2.30.29.30">
    <property type="entry name" value="Pleckstrin-homology domain (PH domain)/Phosphotyrosine-binding domain (PTB)"/>
    <property type="match status" value="1"/>
</dbReference>
<dbReference type="GO" id="GO:0048666">
    <property type="term" value="P:neuron development"/>
    <property type="evidence" value="ECO:0007669"/>
    <property type="project" value="UniProtKB-ARBA"/>
</dbReference>
<dbReference type="InterPro" id="IPR003595">
    <property type="entry name" value="Tyr_Pase_cat"/>
</dbReference>
<dbReference type="SUPFAM" id="SSF52799">
    <property type="entry name" value="(Phosphotyrosine protein) phosphatases II"/>
    <property type="match status" value="1"/>
</dbReference>
<feature type="domain" description="Tyrosine specific protein phosphatases" evidence="12">
    <location>
        <begin position="1118"/>
        <end position="1199"/>
    </location>
</feature>
<dbReference type="InterPro" id="IPR035963">
    <property type="entry name" value="FERM_2"/>
</dbReference>
<dbReference type="SUPFAM" id="SSF50729">
    <property type="entry name" value="PH domain-like"/>
    <property type="match status" value="1"/>
</dbReference>
<protein>
    <recommendedName>
        <fullName evidence="4">protein-tyrosine-phosphatase</fullName>
        <ecNumber evidence="4">3.1.3.48</ecNumber>
    </recommendedName>
</protein>
<keyword evidence="7" id="KW-0904">Protein phosphatase</keyword>
<dbReference type="CDD" id="cd14473">
    <property type="entry name" value="FERM_B-lobe"/>
    <property type="match status" value="1"/>
</dbReference>
<dbReference type="SMART" id="SM00194">
    <property type="entry name" value="PTPc"/>
    <property type="match status" value="1"/>
</dbReference>
<dbReference type="CDD" id="cd13188">
    <property type="entry name" value="FERM_C_PTPN14_PTPN21"/>
    <property type="match status" value="1"/>
</dbReference>
<proteinExistence type="inferred from homology"/>
<reference evidence="15" key="3">
    <citation type="submission" date="2020-05" db="UniProtKB">
        <authorList>
            <consortium name="EnsemblMetazoa"/>
        </authorList>
    </citation>
    <scope>IDENTIFICATION</scope>
    <source>
        <strain evidence="15">Jacobina</strain>
    </source>
</reference>
<dbReference type="InterPro" id="IPR019749">
    <property type="entry name" value="Band_41_domain"/>
</dbReference>
<dbReference type="Pfam" id="PF09380">
    <property type="entry name" value="FERM_C"/>
    <property type="match status" value="1"/>
</dbReference>
<keyword evidence="9" id="KW-0206">Cytoskeleton</keyword>
<dbReference type="AlphaFoldDB" id="A0A1B0CB99"/>
<dbReference type="SMART" id="SM00404">
    <property type="entry name" value="PTPc_motif"/>
    <property type="match status" value="1"/>
</dbReference>
<feature type="compositionally biased region" description="Basic and acidic residues" evidence="10">
    <location>
        <begin position="812"/>
        <end position="824"/>
    </location>
</feature>
<dbReference type="Gene3D" id="3.90.190.10">
    <property type="entry name" value="Protein tyrosine phosphatase superfamily"/>
    <property type="match status" value="1"/>
</dbReference>
<dbReference type="Pfam" id="PF00373">
    <property type="entry name" value="FERM_M"/>
    <property type="match status" value="1"/>
</dbReference>
<dbReference type="Pfam" id="PF09379">
    <property type="entry name" value="FERM_N"/>
    <property type="match status" value="1"/>
</dbReference>
<evidence type="ECO:0000256" key="5">
    <source>
        <dbReference type="ARBA" id="ARBA00022490"/>
    </source>
</evidence>
<accession>A0A1B0CB99</accession>
<evidence type="ECO:0000256" key="6">
    <source>
        <dbReference type="ARBA" id="ARBA00022801"/>
    </source>
</evidence>
<dbReference type="InterPro" id="IPR011993">
    <property type="entry name" value="PH-like_dom_sf"/>
</dbReference>
<dbReference type="PROSITE" id="PS50056">
    <property type="entry name" value="TYR_PHOSPHATASE_2"/>
    <property type="match status" value="1"/>
</dbReference>
<dbReference type="EMBL" id="GITU01007459">
    <property type="protein sequence ID" value="MBC1176162.1"/>
    <property type="molecule type" value="Transcribed_RNA"/>
</dbReference>
<evidence type="ECO:0000259" key="13">
    <source>
        <dbReference type="PROSITE" id="PS50057"/>
    </source>
</evidence>
<dbReference type="InterPro" id="IPR016130">
    <property type="entry name" value="Tyr_Pase_AS"/>
</dbReference>
<dbReference type="PRINTS" id="PR00935">
    <property type="entry name" value="BAND41"/>
</dbReference>
<reference evidence="16" key="1">
    <citation type="submission" date="2012-05" db="EMBL/GenBank/DDBJ databases">
        <title>Whole Genome Assembly of Lutzomyia longipalpis.</title>
        <authorList>
            <person name="Richards S."/>
            <person name="Qu C."/>
            <person name="Dillon R."/>
            <person name="Worley K."/>
            <person name="Scherer S."/>
            <person name="Batterton M."/>
            <person name="Taylor A."/>
            <person name="Hawes A."/>
            <person name="Hernandez B."/>
            <person name="Kovar C."/>
            <person name="Mandapat C."/>
            <person name="Pham C."/>
            <person name="Qu C."/>
            <person name="Jing C."/>
            <person name="Bess C."/>
            <person name="Bandaranaike D."/>
            <person name="Ngo D."/>
            <person name="Ongeri F."/>
            <person name="Arias F."/>
            <person name="Lara F."/>
            <person name="Weissenberger G."/>
            <person name="Kamau G."/>
            <person name="Han H."/>
            <person name="Shen H."/>
            <person name="Dinh H."/>
            <person name="Khalil I."/>
            <person name="Jones J."/>
            <person name="Shafer J."/>
            <person name="Jayaseelan J."/>
            <person name="Quiroz J."/>
            <person name="Blankenburg K."/>
            <person name="Nguyen L."/>
            <person name="Jackson L."/>
            <person name="Francisco L."/>
            <person name="Tang L.-Y."/>
            <person name="Pu L.-L."/>
            <person name="Perales L."/>
            <person name="Lorensuhewa L."/>
            <person name="Munidasa M."/>
            <person name="Coyle M."/>
            <person name="Taylor M."/>
            <person name="Puazo M."/>
            <person name="Firestine M."/>
            <person name="Scheel M."/>
            <person name="Javaid M."/>
            <person name="Wang M."/>
            <person name="Li M."/>
            <person name="Tabassum N."/>
            <person name="Saada N."/>
            <person name="Osuji N."/>
            <person name="Aqrawi P."/>
            <person name="Fu Q."/>
            <person name="Thornton R."/>
            <person name="Raj R."/>
            <person name="Goodspeed R."/>
            <person name="Mata R."/>
            <person name="Najjar R."/>
            <person name="Gubbala S."/>
            <person name="Lee S."/>
            <person name="Denson S."/>
            <person name="Patil S."/>
            <person name="Macmil S."/>
            <person name="Qi S."/>
            <person name="Matskevitch T."/>
            <person name="Palculict T."/>
            <person name="Mathew T."/>
            <person name="Vee V."/>
            <person name="Velamala V."/>
            <person name="Korchina V."/>
            <person name="Cai W."/>
            <person name="Liu W."/>
            <person name="Dai W."/>
            <person name="Zou X."/>
            <person name="Zhu Y."/>
            <person name="Zhang Y."/>
            <person name="Wu Y.-Q."/>
            <person name="Xin Y."/>
            <person name="Nazarath L."/>
            <person name="Kovar C."/>
            <person name="Han Y."/>
            <person name="Muzny D."/>
            <person name="Gibbs R."/>
        </authorList>
    </citation>
    <scope>NUCLEOTIDE SEQUENCE [LARGE SCALE GENOMIC DNA]</scope>
    <source>
        <strain evidence="16">Jacobina</strain>
    </source>
</reference>
<evidence type="ECO:0000256" key="3">
    <source>
        <dbReference type="ARBA" id="ARBA00009649"/>
    </source>
</evidence>
<organism evidence="15 16">
    <name type="scientific">Lutzomyia longipalpis</name>
    <name type="common">Sand fly</name>
    <dbReference type="NCBI Taxonomy" id="7200"/>
    <lineage>
        <taxon>Eukaryota</taxon>
        <taxon>Metazoa</taxon>
        <taxon>Ecdysozoa</taxon>
        <taxon>Arthropoda</taxon>
        <taxon>Hexapoda</taxon>
        <taxon>Insecta</taxon>
        <taxon>Pterygota</taxon>
        <taxon>Neoptera</taxon>
        <taxon>Endopterygota</taxon>
        <taxon>Diptera</taxon>
        <taxon>Nematocera</taxon>
        <taxon>Psychodoidea</taxon>
        <taxon>Psychodidae</taxon>
        <taxon>Lutzomyia</taxon>
        <taxon>Lutzomyia</taxon>
    </lineage>
</organism>
<dbReference type="InterPro" id="IPR014352">
    <property type="entry name" value="FERM/acyl-CoA-bd_prot_sf"/>
</dbReference>
<dbReference type="Pfam" id="PF00102">
    <property type="entry name" value="Y_phosphatase"/>
    <property type="match status" value="1"/>
</dbReference>
<dbReference type="SUPFAM" id="SSF54236">
    <property type="entry name" value="Ubiquitin-like"/>
    <property type="match status" value="1"/>
</dbReference>
<dbReference type="SUPFAM" id="SSF47031">
    <property type="entry name" value="Second domain of FERM"/>
    <property type="match status" value="1"/>
</dbReference>
<dbReference type="InterPro" id="IPR000387">
    <property type="entry name" value="Tyr_Pase_dom"/>
</dbReference>
<evidence type="ECO:0000313" key="15">
    <source>
        <dbReference type="EnsemblMetazoa" id="LLOJ001398-PA"/>
    </source>
</evidence>
<dbReference type="VEuPathDB" id="VectorBase:LLONM1_003567"/>
<dbReference type="SMART" id="SM01196">
    <property type="entry name" value="FERM_C"/>
    <property type="match status" value="1"/>
</dbReference>
<dbReference type="VEuPathDB" id="VectorBase:LLOJ001398"/>
<dbReference type="PANTHER" id="PTHR45706">
    <property type="entry name" value="TYROSINE-PROTEIN PHOSPHATASE"/>
    <property type="match status" value="1"/>
</dbReference>
<dbReference type="GO" id="GO:0009887">
    <property type="term" value="P:animal organ morphogenesis"/>
    <property type="evidence" value="ECO:0007669"/>
    <property type="project" value="UniProtKB-ARBA"/>
</dbReference>
<keyword evidence="6" id="KW-0378">Hydrolase</keyword>
<dbReference type="PROSITE" id="PS00383">
    <property type="entry name" value="TYR_PHOSPHATASE_1"/>
    <property type="match status" value="1"/>
</dbReference>
<dbReference type="PROSITE" id="PS50055">
    <property type="entry name" value="TYR_PHOSPHATASE_PTP"/>
    <property type="match status" value="1"/>
</dbReference>
<evidence type="ECO:0000256" key="2">
    <source>
        <dbReference type="ARBA" id="ARBA00004282"/>
    </source>
</evidence>
<feature type="region of interest" description="Disordered" evidence="10">
    <location>
        <begin position="785"/>
        <end position="914"/>
    </location>
</feature>
<dbReference type="InterPro" id="IPR000299">
    <property type="entry name" value="FERM_domain"/>
</dbReference>
<reference evidence="14" key="2">
    <citation type="journal article" date="2020" name="BMC">
        <title>Leishmania infection induces a limited differential gene expression in the sand fly midgut.</title>
        <authorList>
            <person name="Coutinho-Abreu I.V."/>
            <person name="Serafim T.D."/>
            <person name="Meneses C."/>
            <person name="Kamhawi S."/>
            <person name="Oliveira F."/>
            <person name="Valenzuela J.G."/>
        </authorList>
    </citation>
    <scope>NUCLEOTIDE SEQUENCE</scope>
    <source>
        <strain evidence="14">Jacobina</strain>
        <tissue evidence="14">Midgut</tissue>
    </source>
</reference>
<dbReference type="InterPro" id="IPR018980">
    <property type="entry name" value="FERM_PH-like_C"/>
</dbReference>
<feature type="compositionally biased region" description="Polar residues" evidence="10">
    <location>
        <begin position="826"/>
        <end position="861"/>
    </location>
</feature>
<evidence type="ECO:0000259" key="12">
    <source>
        <dbReference type="PROSITE" id="PS50056"/>
    </source>
</evidence>
<evidence type="ECO:0000313" key="14">
    <source>
        <dbReference type="EMBL" id="MBC1176162.1"/>
    </source>
</evidence>
<dbReference type="GO" id="GO:0070161">
    <property type="term" value="C:anchoring junction"/>
    <property type="evidence" value="ECO:0007669"/>
    <property type="project" value="UniProtKB-SubCell"/>
</dbReference>
<feature type="compositionally biased region" description="Basic and acidic residues" evidence="10">
    <location>
        <begin position="882"/>
        <end position="897"/>
    </location>
</feature>
<dbReference type="InterPro" id="IPR000242">
    <property type="entry name" value="PTP_cat"/>
</dbReference>
<feature type="domain" description="FERM" evidence="13">
    <location>
        <begin position="22"/>
        <end position="310"/>
    </location>
</feature>
<dbReference type="InterPro" id="IPR018979">
    <property type="entry name" value="FERM_N"/>
</dbReference>
<evidence type="ECO:0000256" key="10">
    <source>
        <dbReference type="SAM" id="MobiDB-lite"/>
    </source>
</evidence>
<evidence type="ECO:0000313" key="16">
    <source>
        <dbReference type="Proteomes" id="UP000092461"/>
    </source>
</evidence>
<dbReference type="Gene3D" id="3.10.20.90">
    <property type="entry name" value="Phosphatidylinositol 3-kinase Catalytic Subunit, Chain A, domain 1"/>
    <property type="match status" value="1"/>
</dbReference>